<dbReference type="CTD" id="80139"/>
<dbReference type="FunFam" id="3.30.160.60:FF:000129">
    <property type="entry name" value="Zinc finger protein 503"/>
    <property type="match status" value="1"/>
</dbReference>
<keyword evidence="15" id="KW-1185">Reference proteome</keyword>
<evidence type="ECO:0000256" key="13">
    <source>
        <dbReference type="SAM" id="MobiDB-lite"/>
    </source>
</evidence>
<dbReference type="InterPro" id="IPR013087">
    <property type="entry name" value="Znf_C2H2_type"/>
</dbReference>
<gene>
    <name evidence="16" type="primary">ZNF703</name>
</gene>
<dbReference type="GO" id="GO:0008270">
    <property type="term" value="F:zinc ion binding"/>
    <property type="evidence" value="ECO:0007669"/>
    <property type="project" value="UniProtKB-KW"/>
</dbReference>
<reference evidence="16" key="1">
    <citation type="submission" date="2025-08" db="UniProtKB">
        <authorList>
            <consortium name="RefSeq"/>
        </authorList>
    </citation>
    <scope>IDENTIFICATION</scope>
</reference>
<dbReference type="AlphaFoldDB" id="A0A6P7XJ22"/>
<dbReference type="PANTHER" id="PTHR12522">
    <property type="entry name" value="ZINC-FINGER PROTEIN NOLZ1-RELATED"/>
    <property type="match status" value="1"/>
</dbReference>
<evidence type="ECO:0000256" key="2">
    <source>
        <dbReference type="ARBA" id="ARBA00004496"/>
    </source>
</evidence>
<dbReference type="GeneID" id="115468112"/>
<evidence type="ECO:0000256" key="1">
    <source>
        <dbReference type="ARBA" id="ARBA00004123"/>
    </source>
</evidence>
<dbReference type="OrthoDB" id="10054079at2759"/>
<evidence type="ECO:0000256" key="12">
    <source>
        <dbReference type="PROSITE-ProRule" id="PRU00042"/>
    </source>
</evidence>
<dbReference type="PANTHER" id="PTHR12522:SF2">
    <property type="entry name" value="ZINC FINGER PROTEIN 703"/>
    <property type="match status" value="1"/>
</dbReference>
<protein>
    <submittedName>
        <fullName evidence="16">Zinc finger protein 703</fullName>
    </submittedName>
</protein>
<keyword evidence="10" id="KW-0804">Transcription</keyword>
<comment type="subcellular location">
    <subcellularLocation>
        <location evidence="2">Cytoplasm</location>
    </subcellularLocation>
    <subcellularLocation>
        <location evidence="1">Nucleus</location>
    </subcellularLocation>
</comment>
<evidence type="ECO:0000256" key="4">
    <source>
        <dbReference type="ARBA" id="ARBA00022490"/>
    </source>
</evidence>
<dbReference type="KEGG" id="muo:115468112"/>
<dbReference type="PROSITE" id="PS50157">
    <property type="entry name" value="ZINC_FINGER_C2H2_2"/>
    <property type="match status" value="1"/>
</dbReference>
<evidence type="ECO:0000256" key="10">
    <source>
        <dbReference type="ARBA" id="ARBA00023163"/>
    </source>
</evidence>
<dbReference type="GO" id="GO:0005634">
    <property type="term" value="C:nucleus"/>
    <property type="evidence" value="ECO:0007669"/>
    <property type="project" value="UniProtKB-SubCell"/>
</dbReference>
<keyword evidence="5" id="KW-0678">Repressor</keyword>
<evidence type="ECO:0000313" key="15">
    <source>
        <dbReference type="Proteomes" id="UP000515156"/>
    </source>
</evidence>
<sequence>MSESPHRCKARTGGIDTSSGSESASCPRSASGGRASPPAAPLPLLHPADPVRQASRLPIRVLKMLSAHGGHLLHPEYLQPLSSTPVSPIELDAKKSPLALLAQTCSQIGKPDPPPSSKLTPVTSGGLNDKDTGRSGSLKLGDAPLEDKSSFKPYSKGGGEPRKEGGGGGLESKAGFRVPSAACPPFPAHTPSPSSRIPSPDTKRSDSPDKEPETGKGTPETASPSCAAAGAGRSSVEPGEATAGNKVDPPALSSGHVAPVSPYKAGPSVFPLPPSGLGYHGSIVGAYATGYPAPYVPALEHAKSSLVGNQLALAGKPPSSSPLSGASPPTFMQGLCRDPYCLSYPAASGSSCSGCVHEPAALKSGYPLVYPGHPLPSSAHPLYTYGFLLPSDPLPHICNWVAVGGPCDKRFASSEELLAHLRTHTALPGADKLLGGYPSSAASCHLHLPPTGPGSPGSLSLRNPHTLGLSRYHPYGKSHLSAAGGLPVPSLPTAGPYYSPYALYGQRLTSASALGYQ</sequence>
<organism evidence="15 16">
    <name type="scientific">Microcaecilia unicolor</name>
    <dbReference type="NCBI Taxonomy" id="1415580"/>
    <lineage>
        <taxon>Eukaryota</taxon>
        <taxon>Metazoa</taxon>
        <taxon>Chordata</taxon>
        <taxon>Craniata</taxon>
        <taxon>Vertebrata</taxon>
        <taxon>Euteleostomi</taxon>
        <taxon>Amphibia</taxon>
        <taxon>Gymnophiona</taxon>
        <taxon>Siphonopidae</taxon>
        <taxon>Microcaecilia</taxon>
    </lineage>
</organism>
<evidence type="ECO:0000256" key="8">
    <source>
        <dbReference type="ARBA" id="ARBA00022833"/>
    </source>
</evidence>
<dbReference type="GO" id="GO:0045892">
    <property type="term" value="P:negative regulation of DNA-templated transcription"/>
    <property type="evidence" value="ECO:0007669"/>
    <property type="project" value="TreeGrafter"/>
</dbReference>
<feature type="region of interest" description="Disordered" evidence="13">
    <location>
        <begin position="1"/>
        <end position="47"/>
    </location>
</feature>
<evidence type="ECO:0000313" key="16">
    <source>
        <dbReference type="RefSeq" id="XP_030055497.1"/>
    </source>
</evidence>
<dbReference type="InParanoid" id="A0A6P7XJ22"/>
<feature type="compositionally biased region" description="Polar residues" evidence="13">
    <location>
        <begin position="117"/>
        <end position="126"/>
    </location>
</feature>
<evidence type="ECO:0000256" key="3">
    <source>
        <dbReference type="ARBA" id="ARBA00010144"/>
    </source>
</evidence>
<dbReference type="RefSeq" id="XP_030055497.1">
    <property type="nucleotide sequence ID" value="XM_030199637.1"/>
</dbReference>
<feature type="compositionally biased region" description="Basic and acidic residues" evidence="13">
    <location>
        <begin position="201"/>
        <end position="214"/>
    </location>
</feature>
<accession>A0A6P7XJ22</accession>
<evidence type="ECO:0000256" key="9">
    <source>
        <dbReference type="ARBA" id="ARBA00023015"/>
    </source>
</evidence>
<name>A0A6P7XJ22_9AMPH</name>
<dbReference type="Gene3D" id="3.30.160.60">
    <property type="entry name" value="Classic Zinc Finger"/>
    <property type="match status" value="1"/>
</dbReference>
<feature type="compositionally biased region" description="Low complexity" evidence="13">
    <location>
        <begin position="27"/>
        <end position="47"/>
    </location>
</feature>
<evidence type="ECO:0000256" key="7">
    <source>
        <dbReference type="ARBA" id="ARBA00022771"/>
    </source>
</evidence>
<evidence type="ECO:0000259" key="14">
    <source>
        <dbReference type="PROSITE" id="PS50157"/>
    </source>
</evidence>
<dbReference type="GO" id="GO:0005737">
    <property type="term" value="C:cytoplasm"/>
    <property type="evidence" value="ECO:0007669"/>
    <property type="project" value="UniProtKB-SubCell"/>
</dbReference>
<dbReference type="Pfam" id="PF12402">
    <property type="entry name" value="nlz1"/>
    <property type="match status" value="1"/>
</dbReference>
<dbReference type="Proteomes" id="UP000515156">
    <property type="component" value="Chromosome 4"/>
</dbReference>
<keyword evidence="8" id="KW-0862">Zinc</keyword>
<comment type="similarity">
    <text evidence="3">Belongs to the Elbow/Noc family.</text>
</comment>
<feature type="domain" description="C2H2-type" evidence="14">
    <location>
        <begin position="396"/>
        <end position="429"/>
    </location>
</feature>
<keyword evidence="11" id="KW-0539">Nucleus</keyword>
<keyword evidence="6" id="KW-0479">Metal-binding</keyword>
<keyword evidence="4" id="KW-0963">Cytoplasm</keyword>
<keyword evidence="9" id="KW-0805">Transcription regulation</keyword>
<dbReference type="FunCoup" id="A0A6P7XJ22">
    <property type="interactions" value="1227"/>
</dbReference>
<feature type="compositionally biased region" description="Polar residues" evidence="13">
    <location>
        <begin position="15"/>
        <end position="26"/>
    </location>
</feature>
<evidence type="ECO:0000256" key="6">
    <source>
        <dbReference type="ARBA" id="ARBA00022723"/>
    </source>
</evidence>
<feature type="region of interest" description="Disordered" evidence="13">
    <location>
        <begin position="106"/>
        <end position="253"/>
    </location>
</feature>
<keyword evidence="7 12" id="KW-0863">Zinc-finger</keyword>
<dbReference type="InterPro" id="IPR051520">
    <property type="entry name" value="Elbow/Noc_ZnFinger"/>
</dbReference>
<evidence type="ECO:0000256" key="5">
    <source>
        <dbReference type="ARBA" id="ARBA00022491"/>
    </source>
</evidence>
<proteinExistence type="inferred from homology"/>
<evidence type="ECO:0000256" key="11">
    <source>
        <dbReference type="ARBA" id="ARBA00023242"/>
    </source>
</evidence>
<dbReference type="InterPro" id="IPR022129">
    <property type="entry name" value="Tscrpt_rep_NocA-like"/>
</dbReference>